<comment type="caution">
    <text evidence="2">The sequence shown here is derived from an EMBL/GenBank/DDBJ whole genome shotgun (WGS) entry which is preliminary data.</text>
</comment>
<dbReference type="InterPro" id="IPR010982">
    <property type="entry name" value="Lambda_DNA-bd_dom_sf"/>
</dbReference>
<dbReference type="Proteomes" id="UP000240974">
    <property type="component" value="Unassembled WGS sequence"/>
</dbReference>
<feature type="domain" description="HTH cro/C1-type" evidence="1">
    <location>
        <begin position="7"/>
        <end position="62"/>
    </location>
</feature>
<dbReference type="CDD" id="cd00093">
    <property type="entry name" value="HTH_XRE"/>
    <property type="match status" value="1"/>
</dbReference>
<dbReference type="Gene3D" id="1.10.260.40">
    <property type="entry name" value="lambda repressor-like DNA-binding domains"/>
    <property type="match status" value="1"/>
</dbReference>
<proteinExistence type="predicted"/>
<dbReference type="SMART" id="SM00530">
    <property type="entry name" value="HTH_XRE"/>
    <property type="match status" value="1"/>
</dbReference>
<dbReference type="AlphaFoldDB" id="A0A2T3G1V2"/>
<dbReference type="RefSeq" id="WP_107029752.1">
    <property type="nucleotide sequence ID" value="NZ_JBKUXD010000003.1"/>
</dbReference>
<accession>A0A2T3G1V2</accession>
<protein>
    <recommendedName>
        <fullName evidence="1">HTH cro/C1-type domain-containing protein</fullName>
    </recommendedName>
</protein>
<dbReference type="Pfam" id="PF01381">
    <property type="entry name" value="HTH_3"/>
    <property type="match status" value="1"/>
</dbReference>
<name>A0A2T3G1V2_9FIRM</name>
<gene>
    <name evidence="2" type="ORF">C7U54_06690</name>
</gene>
<dbReference type="PROSITE" id="PS50943">
    <property type="entry name" value="HTH_CROC1"/>
    <property type="match status" value="1"/>
</dbReference>
<dbReference type="SUPFAM" id="SSF47413">
    <property type="entry name" value="lambda repressor-like DNA-binding domains"/>
    <property type="match status" value="1"/>
</dbReference>
<dbReference type="InterPro" id="IPR001387">
    <property type="entry name" value="Cro/C1-type_HTH"/>
</dbReference>
<evidence type="ECO:0000313" key="2">
    <source>
        <dbReference type="EMBL" id="PST41493.1"/>
    </source>
</evidence>
<evidence type="ECO:0000259" key="1">
    <source>
        <dbReference type="PROSITE" id="PS50943"/>
    </source>
</evidence>
<reference evidence="2 3" key="1">
    <citation type="journal article" date="2019" name="Int. J. Syst. Evol. Microbiol.">
        <title>Faecalibacillus intestinalis gen. nov., sp. nov. and Faecalibacillus faecis sp. nov., isolated from human faeces.</title>
        <authorList>
            <person name="Seo B."/>
            <person name="Jeon K."/>
            <person name="Baek I."/>
            <person name="Lee Y.M."/>
            <person name="Baek K."/>
            <person name="Ko G."/>
        </authorList>
    </citation>
    <scope>NUCLEOTIDE SEQUENCE [LARGE SCALE GENOMIC DNA]</scope>
    <source>
        <strain evidence="2 3">SNUG30099</strain>
    </source>
</reference>
<organism evidence="2 3">
    <name type="scientific">Faecalibacillus intestinalis</name>
    <dbReference type="NCBI Taxonomy" id="1982626"/>
    <lineage>
        <taxon>Bacteria</taxon>
        <taxon>Bacillati</taxon>
        <taxon>Bacillota</taxon>
        <taxon>Erysipelotrichia</taxon>
        <taxon>Erysipelotrichales</taxon>
        <taxon>Coprobacillaceae</taxon>
        <taxon>Faecalibacillus</taxon>
    </lineage>
</organism>
<dbReference type="EMBL" id="PYLQ01000007">
    <property type="protein sequence ID" value="PST41493.1"/>
    <property type="molecule type" value="Genomic_DNA"/>
</dbReference>
<dbReference type="GO" id="GO:0003677">
    <property type="term" value="F:DNA binding"/>
    <property type="evidence" value="ECO:0007669"/>
    <property type="project" value="InterPro"/>
</dbReference>
<keyword evidence="3" id="KW-1185">Reference proteome</keyword>
<sequence length="105" mass="12208">MNVNELIMNKRIERGVSRKELAEGLGVSESTIYRIETNPNLNPNNKLVKRIYDILRMNVTIIVDDAPIYDEHAHEIDFESYSPTSKSIIFKTIAKEEKMKKLKEK</sequence>
<evidence type="ECO:0000313" key="3">
    <source>
        <dbReference type="Proteomes" id="UP000240974"/>
    </source>
</evidence>